<dbReference type="EMBL" id="QURB01000008">
    <property type="protein sequence ID" value="RFC53495.1"/>
    <property type="molecule type" value="Genomic_DNA"/>
</dbReference>
<dbReference type="RefSeq" id="WP_116881554.1">
    <property type="nucleotide sequence ID" value="NZ_QURB01000008.1"/>
</dbReference>
<sequence>MKITTLILAIALSTGATTALSQNTGTPMPQPQQQTTTVSDSELEKFATIYVDVQEKSQEMQQNAAKIIQEEGMELERFNELAQANKNPNKEADATEKESKQLTKINTKIQKIQTEFQAKVAEMIQEEGLTVKRYQEVFAALQQDKSLQEKFGAMIQG</sequence>
<dbReference type="AlphaFoldDB" id="A0A3E1EVB4"/>
<evidence type="ECO:0000256" key="1">
    <source>
        <dbReference type="SAM" id="SignalP"/>
    </source>
</evidence>
<name>A0A3E1EVB4_9FLAO</name>
<comment type="caution">
    <text evidence="3">The sequence shown here is derived from an EMBL/GenBank/DDBJ whole genome shotgun (WGS) entry which is preliminary data.</text>
</comment>
<accession>A0A3E1EVB4</accession>
<dbReference type="Pfam" id="PF13767">
    <property type="entry name" value="DUF4168"/>
    <property type="match status" value="1"/>
</dbReference>
<feature type="domain" description="DUF4168" evidence="2">
    <location>
        <begin position="39"/>
        <end position="150"/>
    </location>
</feature>
<dbReference type="Proteomes" id="UP000257127">
    <property type="component" value="Unassembled WGS sequence"/>
</dbReference>
<dbReference type="InterPro" id="IPR025433">
    <property type="entry name" value="DUF4168"/>
</dbReference>
<evidence type="ECO:0000313" key="3">
    <source>
        <dbReference type="EMBL" id="RFC53495.1"/>
    </source>
</evidence>
<feature type="chain" id="PRO_5017697436" evidence="1">
    <location>
        <begin position="22"/>
        <end position="157"/>
    </location>
</feature>
<gene>
    <name evidence="3" type="ORF">DXU93_12055</name>
</gene>
<evidence type="ECO:0000313" key="4">
    <source>
        <dbReference type="Proteomes" id="UP000257127"/>
    </source>
</evidence>
<keyword evidence="4" id="KW-1185">Reference proteome</keyword>
<evidence type="ECO:0000259" key="2">
    <source>
        <dbReference type="Pfam" id="PF13767"/>
    </source>
</evidence>
<dbReference type="OrthoDB" id="1467687at2"/>
<proteinExistence type="predicted"/>
<reference evidence="3 4" key="1">
    <citation type="submission" date="2018-08" db="EMBL/GenBank/DDBJ databases">
        <title>The draft genome squence of Brumimicrobium sp. N62.</title>
        <authorList>
            <person name="Du Z.-J."/>
            <person name="Luo H.-R."/>
        </authorList>
    </citation>
    <scope>NUCLEOTIDE SEQUENCE [LARGE SCALE GENOMIC DNA]</scope>
    <source>
        <strain evidence="3 4">N62</strain>
    </source>
</reference>
<keyword evidence="1" id="KW-0732">Signal</keyword>
<feature type="signal peptide" evidence="1">
    <location>
        <begin position="1"/>
        <end position="21"/>
    </location>
</feature>
<protein>
    <submittedName>
        <fullName evidence="3">DUF4168 domain-containing protein</fullName>
    </submittedName>
</protein>
<organism evidence="3 4">
    <name type="scientific">Brumimicrobium aurantiacum</name>
    <dbReference type="NCBI Taxonomy" id="1737063"/>
    <lineage>
        <taxon>Bacteria</taxon>
        <taxon>Pseudomonadati</taxon>
        <taxon>Bacteroidota</taxon>
        <taxon>Flavobacteriia</taxon>
        <taxon>Flavobacteriales</taxon>
        <taxon>Crocinitomicaceae</taxon>
        <taxon>Brumimicrobium</taxon>
    </lineage>
</organism>